<name>A0AC61U2Z7_9MICO</name>
<gene>
    <name evidence="1" type="ORF">LP422_18415</name>
</gene>
<accession>A0AC61U2Z7</accession>
<evidence type="ECO:0000313" key="2">
    <source>
        <dbReference type="Proteomes" id="UP001059663"/>
    </source>
</evidence>
<dbReference type="Proteomes" id="UP001059663">
    <property type="component" value="Chromosome"/>
</dbReference>
<organism evidence="1 2">
    <name type="scientific">Janibacter limosus</name>
    <dbReference type="NCBI Taxonomy" id="53458"/>
    <lineage>
        <taxon>Bacteria</taxon>
        <taxon>Bacillati</taxon>
        <taxon>Actinomycetota</taxon>
        <taxon>Actinomycetes</taxon>
        <taxon>Micrococcales</taxon>
        <taxon>Intrasporangiaceae</taxon>
        <taxon>Janibacter</taxon>
    </lineage>
</organism>
<sequence>MEEVVGGIDTHADTIHVAVVTVVGRDVADEEFLTTLAGYRAATDFLQAHGVIARVGIEGTSSYGAGIARACAAAGMDVREVLRPDKTVRRKQGKSDPIDAYHAARAVLSGRSTSAPKDEKILGLRALHTARRSAVKARTATIHQIQQLLITAPDGIREKYRDLNNARLVETLARCRPNRDDWSVAPCCER</sequence>
<proteinExistence type="predicted"/>
<evidence type="ECO:0000313" key="1">
    <source>
        <dbReference type="EMBL" id="UUZ44387.1"/>
    </source>
</evidence>
<protein>
    <submittedName>
        <fullName evidence="1">Transposase</fullName>
    </submittedName>
</protein>
<dbReference type="EMBL" id="CP087977">
    <property type="protein sequence ID" value="UUZ44387.1"/>
    <property type="molecule type" value="Genomic_DNA"/>
</dbReference>
<reference evidence="1" key="1">
    <citation type="submission" date="2021-11" db="EMBL/GenBank/DDBJ databases">
        <title>Study of the species diversity of bacterial strains isolated from a unique natural object - Shulgan-Tash cave (Bashkiria).</title>
        <authorList>
            <person name="Sazanova A.L."/>
            <person name="Chirak E.R."/>
            <person name="Safronova V.I."/>
        </authorList>
    </citation>
    <scope>NUCLEOTIDE SEQUENCE</scope>
    <source>
        <strain evidence="1">P1</strain>
    </source>
</reference>